<dbReference type="AlphaFoldDB" id="A0A7Z0EBD7"/>
<proteinExistence type="predicted"/>
<dbReference type="RefSeq" id="WP_179577400.1">
    <property type="nucleotide sequence ID" value="NZ_JACCFM010000001.1"/>
</dbReference>
<evidence type="ECO:0008006" key="3">
    <source>
        <dbReference type="Google" id="ProtNLM"/>
    </source>
</evidence>
<accession>A0A7Z0EBD7</accession>
<sequence>MTEDESAAIPESLAWHYTSSSGLRGIIETNSLRATSAAFMNDANELKTGVGALKKAYERLKSTLADDERGLVERGGLLRESAVFDSFLVSASLDGDLLTLWRYYGNDSVAYSVGFDRDVPLQAREQVGGDQHPSPPPGYHDREWEMIEGQRSFTEPDPDYVGVFGGNWRPVTYVHRDGSEAHAEYIRKYIGRRQYNDGLNRFFFDVGAFADSPINLEKDNGFSDEREIRIIVDVNPAWKFVKFRENQYGLVPYIELASGSSVEAFVPIGPQLRLPIRHIMVGPTSTPEIAKRALRLFLDNNGYGDVTIGSSEIPFR</sequence>
<keyword evidence="2" id="KW-1185">Reference proteome</keyword>
<comment type="caution">
    <text evidence="1">The sequence shown here is derived from an EMBL/GenBank/DDBJ whole genome shotgun (WGS) entry which is preliminary data.</text>
</comment>
<name>A0A7Z0EBD7_9MICO</name>
<gene>
    <name evidence="1" type="ORF">HNR05_000286</name>
</gene>
<evidence type="ECO:0000313" key="1">
    <source>
        <dbReference type="EMBL" id="NYJ18495.1"/>
    </source>
</evidence>
<organism evidence="1 2">
    <name type="scientific">Glaciibacter psychrotolerans</name>
    <dbReference type="NCBI Taxonomy" id="670054"/>
    <lineage>
        <taxon>Bacteria</taxon>
        <taxon>Bacillati</taxon>
        <taxon>Actinomycetota</taxon>
        <taxon>Actinomycetes</taxon>
        <taxon>Micrococcales</taxon>
        <taxon>Microbacteriaceae</taxon>
        <taxon>Glaciibacter</taxon>
    </lineage>
</organism>
<reference evidence="1 2" key="1">
    <citation type="submission" date="2020-07" db="EMBL/GenBank/DDBJ databases">
        <title>Sequencing the genomes of 1000 actinobacteria strains.</title>
        <authorList>
            <person name="Klenk H.-P."/>
        </authorList>
    </citation>
    <scope>NUCLEOTIDE SEQUENCE [LARGE SCALE GENOMIC DNA]</scope>
    <source>
        <strain evidence="1 2">LI1</strain>
    </source>
</reference>
<dbReference type="Proteomes" id="UP000537260">
    <property type="component" value="Unassembled WGS sequence"/>
</dbReference>
<dbReference type="EMBL" id="JACCFM010000001">
    <property type="protein sequence ID" value="NYJ18495.1"/>
    <property type="molecule type" value="Genomic_DNA"/>
</dbReference>
<evidence type="ECO:0000313" key="2">
    <source>
        <dbReference type="Proteomes" id="UP000537260"/>
    </source>
</evidence>
<protein>
    <recommendedName>
        <fullName evidence="3">DUF2971 domain-containing protein</fullName>
    </recommendedName>
</protein>